<protein>
    <submittedName>
        <fullName evidence="2">Uncharacterized protein</fullName>
    </submittedName>
</protein>
<dbReference type="Proteomes" id="UP001603857">
    <property type="component" value="Unassembled WGS sequence"/>
</dbReference>
<accession>A0ABD1LFW1</accession>
<comment type="caution">
    <text evidence="2">The sequence shown here is derived from an EMBL/GenBank/DDBJ whole genome shotgun (WGS) entry which is preliminary data.</text>
</comment>
<proteinExistence type="predicted"/>
<name>A0ABD1LFW1_9FABA</name>
<feature type="region of interest" description="Disordered" evidence="1">
    <location>
        <begin position="94"/>
        <end position="117"/>
    </location>
</feature>
<evidence type="ECO:0000256" key="1">
    <source>
        <dbReference type="SAM" id="MobiDB-lite"/>
    </source>
</evidence>
<keyword evidence="3" id="KW-1185">Reference proteome</keyword>
<reference evidence="2 3" key="1">
    <citation type="submission" date="2024-08" db="EMBL/GenBank/DDBJ databases">
        <title>Insights into the chromosomal genome structure of Flemingia macrophylla.</title>
        <authorList>
            <person name="Ding Y."/>
            <person name="Zhao Y."/>
            <person name="Bi W."/>
            <person name="Wu M."/>
            <person name="Zhao G."/>
            <person name="Gong Y."/>
            <person name="Li W."/>
            <person name="Zhang P."/>
        </authorList>
    </citation>
    <scope>NUCLEOTIDE SEQUENCE [LARGE SCALE GENOMIC DNA]</scope>
    <source>
        <strain evidence="2">DYQJB</strain>
        <tissue evidence="2">Leaf</tissue>
    </source>
</reference>
<evidence type="ECO:0000313" key="2">
    <source>
        <dbReference type="EMBL" id="KAL2322419.1"/>
    </source>
</evidence>
<organism evidence="2 3">
    <name type="scientific">Flemingia macrophylla</name>
    <dbReference type="NCBI Taxonomy" id="520843"/>
    <lineage>
        <taxon>Eukaryota</taxon>
        <taxon>Viridiplantae</taxon>
        <taxon>Streptophyta</taxon>
        <taxon>Embryophyta</taxon>
        <taxon>Tracheophyta</taxon>
        <taxon>Spermatophyta</taxon>
        <taxon>Magnoliopsida</taxon>
        <taxon>eudicotyledons</taxon>
        <taxon>Gunneridae</taxon>
        <taxon>Pentapetalae</taxon>
        <taxon>rosids</taxon>
        <taxon>fabids</taxon>
        <taxon>Fabales</taxon>
        <taxon>Fabaceae</taxon>
        <taxon>Papilionoideae</taxon>
        <taxon>50 kb inversion clade</taxon>
        <taxon>NPAAA clade</taxon>
        <taxon>indigoferoid/millettioid clade</taxon>
        <taxon>Phaseoleae</taxon>
        <taxon>Flemingia</taxon>
    </lineage>
</organism>
<dbReference type="AlphaFoldDB" id="A0ABD1LFW1"/>
<evidence type="ECO:0000313" key="3">
    <source>
        <dbReference type="Proteomes" id="UP001603857"/>
    </source>
</evidence>
<sequence length="117" mass="12440">MGVVKVLQGAALLTPLPHFLEQHQVTSVETLTLGPAMCHQPCVRTTFEESDTSTLGSRAEIHGGDCVDFGDTSQVVGVGDFGDTLQVVGVGFSEPCHHDEDEDEEVDDGGTLLKMNV</sequence>
<gene>
    <name evidence="2" type="ORF">Fmac_026798</name>
</gene>
<dbReference type="EMBL" id="JBGMDY010000009">
    <property type="protein sequence ID" value="KAL2322419.1"/>
    <property type="molecule type" value="Genomic_DNA"/>
</dbReference>